<evidence type="ECO:0000256" key="2">
    <source>
        <dbReference type="SAM" id="Phobius"/>
    </source>
</evidence>
<keyword evidence="2" id="KW-0472">Membrane</keyword>
<feature type="transmembrane region" description="Helical" evidence="2">
    <location>
        <begin position="534"/>
        <end position="556"/>
    </location>
</feature>
<dbReference type="PROSITE" id="PS50837">
    <property type="entry name" value="NACHT"/>
    <property type="match status" value="1"/>
</dbReference>
<dbReference type="RefSeq" id="WP_380128785.1">
    <property type="nucleotide sequence ID" value="NZ_JBHSIU010000130.1"/>
</dbReference>
<dbReference type="SUPFAM" id="SSF52540">
    <property type="entry name" value="P-loop containing nucleoside triphosphate hydrolases"/>
    <property type="match status" value="1"/>
</dbReference>
<proteinExistence type="predicted"/>
<feature type="transmembrane region" description="Helical" evidence="2">
    <location>
        <begin position="474"/>
        <end position="493"/>
    </location>
</feature>
<keyword evidence="2" id="KW-0812">Transmembrane</keyword>
<keyword evidence="1" id="KW-0175">Coiled coil</keyword>
<feature type="transmembrane region" description="Helical" evidence="2">
    <location>
        <begin position="446"/>
        <end position="468"/>
    </location>
</feature>
<comment type="caution">
    <text evidence="4">The sequence shown here is derived from an EMBL/GenBank/DDBJ whole genome shotgun (WGS) entry which is preliminary data.</text>
</comment>
<feature type="domain" description="NACHT" evidence="3">
    <location>
        <begin position="148"/>
        <end position="248"/>
    </location>
</feature>
<accession>A0ABV9WJ83</accession>
<dbReference type="EMBL" id="JBHSIU010000130">
    <property type="protein sequence ID" value="MFC5008135.1"/>
    <property type="molecule type" value="Genomic_DNA"/>
</dbReference>
<organism evidence="4 5">
    <name type="scientific">Dactylosporangium cerinum</name>
    <dbReference type="NCBI Taxonomy" id="1434730"/>
    <lineage>
        <taxon>Bacteria</taxon>
        <taxon>Bacillati</taxon>
        <taxon>Actinomycetota</taxon>
        <taxon>Actinomycetes</taxon>
        <taxon>Micromonosporales</taxon>
        <taxon>Micromonosporaceae</taxon>
        <taxon>Dactylosporangium</taxon>
    </lineage>
</organism>
<feature type="transmembrane region" description="Helical" evidence="2">
    <location>
        <begin position="7"/>
        <end position="27"/>
    </location>
</feature>
<evidence type="ECO:0000313" key="4">
    <source>
        <dbReference type="EMBL" id="MFC5008135.1"/>
    </source>
</evidence>
<feature type="transmembrane region" description="Helical" evidence="2">
    <location>
        <begin position="33"/>
        <end position="55"/>
    </location>
</feature>
<dbReference type="InterPro" id="IPR027417">
    <property type="entry name" value="P-loop_NTPase"/>
</dbReference>
<feature type="coiled-coil region" evidence="1">
    <location>
        <begin position="61"/>
        <end position="88"/>
    </location>
</feature>
<keyword evidence="5" id="KW-1185">Reference proteome</keyword>
<evidence type="ECO:0000313" key="5">
    <source>
        <dbReference type="Proteomes" id="UP001595912"/>
    </source>
</evidence>
<feature type="transmembrane region" description="Helical" evidence="2">
    <location>
        <begin position="502"/>
        <end position="522"/>
    </location>
</feature>
<evidence type="ECO:0000256" key="1">
    <source>
        <dbReference type="SAM" id="Coils"/>
    </source>
</evidence>
<name>A0ABV9WJ83_9ACTN</name>
<sequence>MRIGWRMIGLCGLVLTLVAVSTVSWLLKADQGLGLIWTVVPGAVAVITPAIAWVVRARLDAGSEQERIERAIAEVAQLSAQRLRVQEASRGALTPWPLPVRWNTTERAQAVMASWSAIRGAPTNNDAIDLAGEYVDIAEVYARLDAPRRLVVLGEPGAGKTTLALRLVLDLLGRRDPDDPVPVLLSIASWDPSSEHIRGWTARQLAADYPALAEIVGRHDHRTTIAQLAVDQGRFLPVLDGLDELAEDTEHRIGPPGGSRHGQALAAIGGLLQRNDQFVLTCRTRTYEAAVALEGPLASVPVVELTPLLADDVQRLLSATAPSTAAWQPVLAHLRDHPHGPLAQALSTPLMVWLARTIYRSPRSDPAELLTDRIGSSSAAIETHLLDHLVPALYPAAPAPDHRRTRWPAAKVAPWFRALARLMIARDAVSFAWWSPAWIYRPWREVIRFAGAFVTLCLLFAASFLVGTGQAGRGLLVAGLIPLTIYGVVVTLASPVRTHHRIAALAEAAVVGMLVGLGAQAQPISGTVYPWPEALAHAALPAAVTAFAWLMVCTLWGRATAGRIILAATGRMPWRMWAFLEDAYQRGVLRRAGVHYQFRHARLQERLAARSV</sequence>
<reference evidence="5" key="1">
    <citation type="journal article" date="2019" name="Int. J. Syst. Evol. Microbiol.">
        <title>The Global Catalogue of Microorganisms (GCM) 10K type strain sequencing project: providing services to taxonomists for standard genome sequencing and annotation.</title>
        <authorList>
            <consortium name="The Broad Institute Genomics Platform"/>
            <consortium name="The Broad Institute Genome Sequencing Center for Infectious Disease"/>
            <person name="Wu L."/>
            <person name="Ma J."/>
        </authorList>
    </citation>
    <scope>NUCLEOTIDE SEQUENCE [LARGE SCALE GENOMIC DNA]</scope>
    <source>
        <strain evidence="5">CGMCC 4.7152</strain>
    </source>
</reference>
<evidence type="ECO:0000259" key="3">
    <source>
        <dbReference type="PROSITE" id="PS50837"/>
    </source>
</evidence>
<dbReference type="Pfam" id="PF05729">
    <property type="entry name" value="NACHT"/>
    <property type="match status" value="1"/>
</dbReference>
<dbReference type="Proteomes" id="UP001595912">
    <property type="component" value="Unassembled WGS sequence"/>
</dbReference>
<dbReference type="InterPro" id="IPR007111">
    <property type="entry name" value="NACHT_NTPase"/>
</dbReference>
<dbReference type="Gene3D" id="3.40.50.300">
    <property type="entry name" value="P-loop containing nucleotide triphosphate hydrolases"/>
    <property type="match status" value="1"/>
</dbReference>
<gene>
    <name evidence="4" type="ORF">ACFPIJ_61270</name>
</gene>
<protein>
    <submittedName>
        <fullName evidence="4">NACHT domain-containing protein</fullName>
    </submittedName>
</protein>
<keyword evidence="2" id="KW-1133">Transmembrane helix</keyword>